<dbReference type="EMBL" id="ADNS01000022">
    <property type="protein sequence ID" value="EFG80887.1"/>
    <property type="molecule type" value="Genomic_DNA"/>
</dbReference>
<accession>A0ABN0ADQ0</accession>
<protein>
    <submittedName>
        <fullName evidence="2">XFP C-terminal domain protein</fullName>
    </submittedName>
</protein>
<dbReference type="InterPro" id="IPR009014">
    <property type="entry name" value="Transketo_C/PFOR_II"/>
</dbReference>
<dbReference type="Proteomes" id="UP000006015">
    <property type="component" value="Unassembled WGS sequence"/>
</dbReference>
<evidence type="ECO:0000313" key="3">
    <source>
        <dbReference type="Proteomes" id="UP000006015"/>
    </source>
</evidence>
<comment type="caution">
    <text evidence="2">The sequence shown here is derived from an EMBL/GenBank/DDBJ whole genome shotgun (WGS) entry which is preliminary data.</text>
</comment>
<evidence type="ECO:0000313" key="2">
    <source>
        <dbReference type="EMBL" id="EFG80887.1"/>
    </source>
</evidence>
<name>A0ABN0ADQ0_CORAM</name>
<reference evidence="2 3" key="1">
    <citation type="submission" date="2010-04" db="EMBL/GenBank/DDBJ databases">
        <authorList>
            <person name="Weinstock G."/>
            <person name="Sodergren E."/>
            <person name="Clifton S."/>
            <person name="Fulton L."/>
            <person name="Fulton B."/>
            <person name="Courtney L."/>
            <person name="Fronick C."/>
            <person name="Harrison M."/>
            <person name="Strong C."/>
            <person name="Farmer C."/>
            <person name="Delahaunty K."/>
            <person name="Markovic C."/>
            <person name="Hall O."/>
            <person name="Minx P."/>
            <person name="Tomlinson C."/>
            <person name="Mitreva M."/>
            <person name="Hou S."/>
            <person name="Wollam A."/>
            <person name="Pepin K.H."/>
            <person name="Johnson M."/>
            <person name="Bhonagiri V."/>
            <person name="Zhang X."/>
            <person name="Suruliraj S."/>
            <person name="Warren W."/>
            <person name="Chinwalla A."/>
            <person name="Mardis E.R."/>
            <person name="Wilson R.K."/>
        </authorList>
    </citation>
    <scope>NUCLEOTIDE SEQUENCE [LARGE SCALE GENOMIC DNA]</scope>
    <source>
        <strain evidence="2 3">DSM 20306</strain>
    </source>
</reference>
<dbReference type="Gene3D" id="3.40.50.920">
    <property type="match status" value="1"/>
</dbReference>
<proteinExistence type="predicted"/>
<keyword evidence="3" id="KW-1185">Reference proteome</keyword>
<dbReference type="InterPro" id="IPR018969">
    <property type="entry name" value="Xul5P/Fru6P_PKetolase_C"/>
</dbReference>
<gene>
    <name evidence="2" type="ORF">HMPREF0281_01915</name>
</gene>
<feature type="non-terminal residue" evidence="2">
    <location>
        <position position="1"/>
    </location>
</feature>
<feature type="domain" description="Xylulose 5-phosphate/Fructose 6-phosphate phosphoketolase C-terminal" evidence="1">
    <location>
        <begin position="25"/>
        <end position="82"/>
    </location>
</feature>
<organism evidence="2 3">
    <name type="scientific">Corynebacterium ammoniagenes DSM 20306</name>
    <dbReference type="NCBI Taxonomy" id="649754"/>
    <lineage>
        <taxon>Bacteria</taxon>
        <taxon>Bacillati</taxon>
        <taxon>Actinomycetota</taxon>
        <taxon>Actinomycetes</taxon>
        <taxon>Mycobacteriales</taxon>
        <taxon>Corynebacteriaceae</taxon>
        <taxon>Corynebacterium</taxon>
    </lineage>
</organism>
<dbReference type="Pfam" id="PF09363">
    <property type="entry name" value="XFP_C"/>
    <property type="match status" value="1"/>
</dbReference>
<evidence type="ECO:0000259" key="1">
    <source>
        <dbReference type="Pfam" id="PF09363"/>
    </source>
</evidence>
<sequence length="101" mass="11720">CEKPLPQGLDHVSATEILKLPYWGVLNRIDRFHLAMAVIDRVPRLKDVSATVREKFKNALIEHHQYIRTHGEDMPEINNWQWTAVPGPGLRCEQEAREEPL</sequence>